<reference evidence="3 4" key="1">
    <citation type="submission" date="2024-02" db="EMBL/GenBank/DDBJ databases">
        <title>High-quality chromosome-scale genome assembly of Pensacola bahiagrass (Paspalum notatum Flugge var. saurae).</title>
        <authorList>
            <person name="Vega J.M."/>
            <person name="Podio M."/>
            <person name="Orjuela J."/>
            <person name="Siena L.A."/>
            <person name="Pessino S.C."/>
            <person name="Combes M.C."/>
            <person name="Mariac C."/>
            <person name="Albertini E."/>
            <person name="Pupilli F."/>
            <person name="Ortiz J.P.A."/>
            <person name="Leblanc O."/>
        </authorList>
    </citation>
    <scope>NUCLEOTIDE SEQUENCE [LARGE SCALE GENOMIC DNA]</scope>
    <source>
        <strain evidence="3">R1</strain>
        <tissue evidence="3">Leaf</tissue>
    </source>
</reference>
<name>A0AAQ3X713_PASNO</name>
<dbReference type="Proteomes" id="UP001341281">
    <property type="component" value="Chromosome 07"/>
</dbReference>
<keyword evidence="4" id="KW-1185">Reference proteome</keyword>
<evidence type="ECO:0000256" key="1">
    <source>
        <dbReference type="SAM" id="MobiDB-lite"/>
    </source>
</evidence>
<feature type="transmembrane region" description="Helical" evidence="2">
    <location>
        <begin position="228"/>
        <end position="253"/>
    </location>
</feature>
<accession>A0AAQ3X713</accession>
<proteinExistence type="predicted"/>
<evidence type="ECO:0008006" key="5">
    <source>
        <dbReference type="Google" id="ProtNLM"/>
    </source>
</evidence>
<evidence type="ECO:0000313" key="4">
    <source>
        <dbReference type="Proteomes" id="UP001341281"/>
    </source>
</evidence>
<protein>
    <recommendedName>
        <fullName evidence="5">Transmembrane protein</fullName>
    </recommendedName>
</protein>
<dbReference type="EMBL" id="CP144751">
    <property type="protein sequence ID" value="WVZ87026.1"/>
    <property type="molecule type" value="Genomic_DNA"/>
</dbReference>
<feature type="region of interest" description="Disordered" evidence="1">
    <location>
        <begin position="1"/>
        <end position="61"/>
    </location>
</feature>
<feature type="region of interest" description="Disordered" evidence="1">
    <location>
        <begin position="274"/>
        <end position="327"/>
    </location>
</feature>
<evidence type="ECO:0000256" key="2">
    <source>
        <dbReference type="SAM" id="Phobius"/>
    </source>
</evidence>
<feature type="transmembrane region" description="Helical" evidence="2">
    <location>
        <begin position="200"/>
        <end position="219"/>
    </location>
</feature>
<feature type="compositionally biased region" description="Polar residues" evidence="1">
    <location>
        <begin position="1"/>
        <end position="10"/>
    </location>
</feature>
<sequence>MPLRPDSTSPAPLRSGSPSPAFPTGSPLRSSSPSVPQSRTPPLPQPQSESPYSSSPVTAPSRSGFIHPSEFCASATLICPASVLVALIPSELRLSGDPSGLMASPNGPDAPPMVYPVYVTGAFPQQAQDDQAQGPGIYAIQQNPLAAAMGMGYYAPITLTPLAYKVPRESVGAPAGEENVQDARQQNGPQRQVVVRRFHFAFQLDLALIIKLAAVVFLFSQEGSKQRLFLLIMFASLIYLYQTGAITPFVRWLQRAGGAAARPAQAPARVENRAPLPAQNDGNDQPIASAFGENLADPANPDQAAENHEQGAVADNENPQDAEGEGNRRNWLGGILKEVQLVVVGFVASLLPGFQHND</sequence>
<feature type="compositionally biased region" description="Low complexity" evidence="1">
    <location>
        <begin position="46"/>
        <end position="56"/>
    </location>
</feature>
<keyword evidence="2" id="KW-1133">Transmembrane helix</keyword>
<feature type="compositionally biased region" description="Polar residues" evidence="1">
    <location>
        <begin position="27"/>
        <end position="38"/>
    </location>
</feature>
<dbReference type="AlphaFoldDB" id="A0AAQ3X713"/>
<evidence type="ECO:0000313" key="3">
    <source>
        <dbReference type="EMBL" id="WVZ87026.1"/>
    </source>
</evidence>
<organism evidence="3 4">
    <name type="scientific">Paspalum notatum var. saurae</name>
    <dbReference type="NCBI Taxonomy" id="547442"/>
    <lineage>
        <taxon>Eukaryota</taxon>
        <taxon>Viridiplantae</taxon>
        <taxon>Streptophyta</taxon>
        <taxon>Embryophyta</taxon>
        <taxon>Tracheophyta</taxon>
        <taxon>Spermatophyta</taxon>
        <taxon>Magnoliopsida</taxon>
        <taxon>Liliopsida</taxon>
        <taxon>Poales</taxon>
        <taxon>Poaceae</taxon>
        <taxon>PACMAD clade</taxon>
        <taxon>Panicoideae</taxon>
        <taxon>Andropogonodae</taxon>
        <taxon>Paspaleae</taxon>
        <taxon>Paspalinae</taxon>
        <taxon>Paspalum</taxon>
    </lineage>
</organism>
<keyword evidence="2" id="KW-0472">Membrane</keyword>
<gene>
    <name evidence="3" type="ORF">U9M48_033728</name>
</gene>
<dbReference type="PANTHER" id="PTHR36787">
    <property type="entry name" value="TRANSMEMBRANE PROTEIN"/>
    <property type="match status" value="1"/>
</dbReference>
<keyword evidence="2" id="KW-0812">Transmembrane</keyword>